<evidence type="ECO:0000256" key="2">
    <source>
        <dbReference type="PROSITE-ProRule" id="PRU00192"/>
    </source>
</evidence>
<proteinExistence type="predicted"/>
<evidence type="ECO:0000259" key="3">
    <source>
        <dbReference type="PROSITE" id="PS50002"/>
    </source>
</evidence>
<dbReference type="GO" id="GO:0005737">
    <property type="term" value="C:cytoplasm"/>
    <property type="evidence" value="ECO:0007669"/>
    <property type="project" value="TreeGrafter"/>
</dbReference>
<dbReference type="STRING" id="451379.A0A0N5AKL6"/>
<dbReference type="SMART" id="SM00326">
    <property type="entry name" value="SH3"/>
    <property type="match status" value="1"/>
</dbReference>
<dbReference type="PRINTS" id="PR00452">
    <property type="entry name" value="SH3DOMAIN"/>
</dbReference>
<sequence>MVHSDSDDQVSKADDNDQKFCPAYAKANFPFEGRNNDELSFSKGDIIAVTQQIDGGWWEGTLGPSTGWFPSAYVSLLSDTGTFFKIFDLSLNYLYAFIFELKYVDGLCKVKHCLERAEHLAKNIGLPDHPDESLDRLSGSNESSLQTYRKQIIEDFLESERTYVKEMLEFYNNLLSKLNYEEQIADQPVACLAGNLKRLIFYQQEILNSIEDAVSKDSSNAKIGGLLLAAASSIRELLREYCQNHPSAIDFVLKNREIYTKATGGFGSNINQLISCLSKPFRHLEKYAATLNEIERSMSGTNADKGNTQRAVAVFRDIANLCMSVRKQKEMQLELKNSGLIEGLSSSEIEALGDIIYMGSVTLGDEETLVEEHLPVDRCLVLFSTALIVLEITQTLNKYILKEKIDTEGMKVKRIEPKLSLLIVSGDHSFDTLMSVSFTEELQRWIEAFCSCANVNVCGSCTISTAAVSEKHDISEVRSVSELSPPRKPEILQMPIPSKAEKSKNIPGFRIDHNLEMILPDSGQEKADQSKEETKQKNKMRLYSGYALRPYPVVRGNWAVDYSRKISIKLRKSASQMDQEDAYLLRIVEGYCDIKKHDKASCSGSLGYMGNQPPQLIVAEDEKILMEELIGDEVVVQEK</sequence>
<dbReference type="PANTHER" id="PTHR46026">
    <property type="entry name" value="RHO-TYPE GUANINE NUCLEOTIDE EXCHANGE FACTOR, ISOFORM F"/>
    <property type="match status" value="1"/>
</dbReference>
<evidence type="ECO:0000256" key="1">
    <source>
        <dbReference type="ARBA" id="ARBA00022443"/>
    </source>
</evidence>
<reference evidence="6" key="1">
    <citation type="submission" date="2016-03" db="UniProtKB">
        <authorList>
            <consortium name="WormBaseParasite"/>
        </authorList>
    </citation>
    <scope>IDENTIFICATION</scope>
</reference>
<dbReference type="InterPro" id="IPR036028">
    <property type="entry name" value="SH3-like_dom_sf"/>
</dbReference>
<evidence type="ECO:0000313" key="6">
    <source>
        <dbReference type="WBParaSite" id="SMUV_0000504301-mRNA-1"/>
    </source>
</evidence>
<keyword evidence="5" id="KW-1185">Reference proteome</keyword>
<dbReference type="SUPFAM" id="SSF48065">
    <property type="entry name" value="DBL homology domain (DH-domain)"/>
    <property type="match status" value="1"/>
</dbReference>
<evidence type="ECO:0000259" key="4">
    <source>
        <dbReference type="PROSITE" id="PS50010"/>
    </source>
</evidence>
<dbReference type="InterPro" id="IPR000219">
    <property type="entry name" value="DH_dom"/>
</dbReference>
<dbReference type="Pfam" id="PF07653">
    <property type="entry name" value="SH3_2"/>
    <property type="match status" value="1"/>
</dbReference>
<evidence type="ECO:0000313" key="5">
    <source>
        <dbReference type="Proteomes" id="UP000046393"/>
    </source>
</evidence>
<dbReference type="AlphaFoldDB" id="A0A0N5AKL6"/>
<dbReference type="Proteomes" id="UP000046393">
    <property type="component" value="Unplaced"/>
</dbReference>
<keyword evidence="1 2" id="KW-0728">SH3 domain</keyword>
<dbReference type="Gene3D" id="2.30.30.40">
    <property type="entry name" value="SH3 Domains"/>
    <property type="match status" value="1"/>
</dbReference>
<feature type="domain" description="DH" evidence="4">
    <location>
        <begin position="148"/>
        <end position="325"/>
    </location>
</feature>
<dbReference type="Gene3D" id="2.30.29.30">
    <property type="entry name" value="Pleckstrin-homology domain (PH domain)/Phosphotyrosine-binding domain (PTB)"/>
    <property type="match status" value="1"/>
</dbReference>
<dbReference type="PANTHER" id="PTHR46026:SF1">
    <property type="entry name" value="RHO-TYPE GUANINE NUCLEOTIDE EXCHANGE FACTOR, ISOFORM F"/>
    <property type="match status" value="1"/>
</dbReference>
<dbReference type="InterPro" id="IPR011993">
    <property type="entry name" value="PH-like_dom_sf"/>
</dbReference>
<dbReference type="PROSITE" id="PS50010">
    <property type="entry name" value="DH_2"/>
    <property type="match status" value="1"/>
</dbReference>
<organism evidence="5 6">
    <name type="scientific">Syphacia muris</name>
    <dbReference type="NCBI Taxonomy" id="451379"/>
    <lineage>
        <taxon>Eukaryota</taxon>
        <taxon>Metazoa</taxon>
        <taxon>Ecdysozoa</taxon>
        <taxon>Nematoda</taxon>
        <taxon>Chromadorea</taxon>
        <taxon>Rhabditida</taxon>
        <taxon>Spirurina</taxon>
        <taxon>Oxyuridomorpha</taxon>
        <taxon>Oxyuroidea</taxon>
        <taxon>Oxyuridae</taxon>
        <taxon>Syphacia</taxon>
    </lineage>
</organism>
<name>A0A0N5AKL6_9BILA</name>
<dbReference type="PROSITE" id="PS50002">
    <property type="entry name" value="SH3"/>
    <property type="match status" value="1"/>
</dbReference>
<protein>
    <submittedName>
        <fullName evidence="6">Rho guanine nucleotide exchange factor 7</fullName>
    </submittedName>
</protein>
<accession>A0A0N5AKL6</accession>
<dbReference type="GO" id="GO:0005085">
    <property type="term" value="F:guanyl-nucleotide exchange factor activity"/>
    <property type="evidence" value="ECO:0007669"/>
    <property type="project" value="InterPro"/>
</dbReference>
<dbReference type="SMART" id="SM00325">
    <property type="entry name" value="RhoGEF"/>
    <property type="match status" value="1"/>
</dbReference>
<dbReference type="SUPFAM" id="SSF50729">
    <property type="entry name" value="PH domain-like"/>
    <property type="match status" value="1"/>
</dbReference>
<dbReference type="Gene3D" id="1.20.900.10">
    <property type="entry name" value="Dbl homology (DH) domain"/>
    <property type="match status" value="1"/>
</dbReference>
<dbReference type="SUPFAM" id="SSF50044">
    <property type="entry name" value="SH3-domain"/>
    <property type="match status" value="1"/>
</dbReference>
<dbReference type="Pfam" id="PF00621">
    <property type="entry name" value="RhoGEF"/>
    <property type="match status" value="1"/>
</dbReference>
<dbReference type="CDD" id="cd11877">
    <property type="entry name" value="SH3_PIX"/>
    <property type="match status" value="1"/>
</dbReference>
<dbReference type="WBParaSite" id="SMUV_0000504301-mRNA-1">
    <property type="protein sequence ID" value="SMUV_0000504301-mRNA-1"/>
    <property type="gene ID" value="SMUV_0000504301"/>
</dbReference>
<feature type="domain" description="SH3" evidence="3">
    <location>
        <begin position="20"/>
        <end position="79"/>
    </location>
</feature>
<dbReference type="InterPro" id="IPR001452">
    <property type="entry name" value="SH3_domain"/>
</dbReference>
<dbReference type="InterPro" id="IPR035899">
    <property type="entry name" value="DBL_dom_sf"/>
</dbReference>